<feature type="non-terminal residue" evidence="5">
    <location>
        <position position="1"/>
    </location>
</feature>
<dbReference type="Gene3D" id="3.30.70.330">
    <property type="match status" value="1"/>
</dbReference>
<accession>A0A6A6R8B6</accession>
<evidence type="ECO:0000313" key="6">
    <source>
        <dbReference type="Proteomes" id="UP000799750"/>
    </source>
</evidence>
<feature type="compositionally biased region" description="Basic residues" evidence="3">
    <location>
        <begin position="129"/>
        <end position="146"/>
    </location>
</feature>
<feature type="compositionally biased region" description="Gly residues" evidence="3">
    <location>
        <begin position="86"/>
        <end position="102"/>
    </location>
</feature>
<dbReference type="GO" id="GO:0005737">
    <property type="term" value="C:cytoplasm"/>
    <property type="evidence" value="ECO:0007669"/>
    <property type="project" value="TreeGrafter"/>
</dbReference>
<dbReference type="OrthoDB" id="252020at2759"/>
<dbReference type="EMBL" id="MU004183">
    <property type="protein sequence ID" value="KAF2500642.1"/>
    <property type="molecule type" value="Genomic_DNA"/>
</dbReference>
<dbReference type="Pfam" id="PF00076">
    <property type="entry name" value="RRM_1"/>
    <property type="match status" value="1"/>
</dbReference>
<dbReference type="InterPro" id="IPR035979">
    <property type="entry name" value="RBD_domain_sf"/>
</dbReference>
<dbReference type="PROSITE" id="PS50102">
    <property type="entry name" value="RRM"/>
    <property type="match status" value="1"/>
</dbReference>
<dbReference type="InterPro" id="IPR012677">
    <property type="entry name" value="Nucleotide-bd_a/b_plait_sf"/>
</dbReference>
<evidence type="ECO:0000256" key="2">
    <source>
        <dbReference type="PROSITE-ProRule" id="PRU00176"/>
    </source>
</evidence>
<sequence>LREIFGAYGQIQTIDLPMNRQFNTNRGTAYIIYYEVTDAEKAIAHMHEAQLDGAVINVSIVLPRRRFSRSPPRRAPAFDRFQDRGPPGGYRGPPPGVGGGGRYRSPPRRRSPPRGYGARGGRGGDNWHPRRSMSRSRSRSPRRSRSRSYISRSASRTPPRRRGGSRGGGSGGGRRRRSRSYDSYSSYSDRSRSRSRGGRGRR</sequence>
<name>A0A6A6R8B6_9PEZI</name>
<keyword evidence="1 2" id="KW-0694">RNA-binding</keyword>
<evidence type="ECO:0000313" key="5">
    <source>
        <dbReference type="EMBL" id="KAF2500642.1"/>
    </source>
</evidence>
<evidence type="ECO:0000256" key="3">
    <source>
        <dbReference type="SAM" id="MobiDB-lite"/>
    </source>
</evidence>
<dbReference type="PANTHER" id="PTHR15481:SF0">
    <property type="entry name" value="LD23870P-RELATED"/>
    <property type="match status" value="1"/>
</dbReference>
<feature type="region of interest" description="Disordered" evidence="3">
    <location>
        <begin position="67"/>
        <end position="202"/>
    </location>
</feature>
<dbReference type="GO" id="GO:0061574">
    <property type="term" value="C:ASAP complex"/>
    <property type="evidence" value="ECO:0007669"/>
    <property type="project" value="TreeGrafter"/>
</dbReference>
<proteinExistence type="predicted"/>
<reference evidence="5" key="1">
    <citation type="journal article" date="2020" name="Stud. Mycol.">
        <title>101 Dothideomycetes genomes: a test case for predicting lifestyles and emergence of pathogens.</title>
        <authorList>
            <person name="Haridas S."/>
            <person name="Albert R."/>
            <person name="Binder M."/>
            <person name="Bloem J."/>
            <person name="Labutti K."/>
            <person name="Salamov A."/>
            <person name="Andreopoulos B."/>
            <person name="Baker S."/>
            <person name="Barry K."/>
            <person name="Bills G."/>
            <person name="Bluhm B."/>
            <person name="Cannon C."/>
            <person name="Castanera R."/>
            <person name="Culley D."/>
            <person name="Daum C."/>
            <person name="Ezra D."/>
            <person name="Gonzalez J."/>
            <person name="Henrissat B."/>
            <person name="Kuo A."/>
            <person name="Liang C."/>
            <person name="Lipzen A."/>
            <person name="Lutzoni F."/>
            <person name="Magnuson J."/>
            <person name="Mondo S."/>
            <person name="Nolan M."/>
            <person name="Ohm R."/>
            <person name="Pangilinan J."/>
            <person name="Park H.-J."/>
            <person name="Ramirez L."/>
            <person name="Alfaro M."/>
            <person name="Sun H."/>
            <person name="Tritt A."/>
            <person name="Yoshinaga Y."/>
            <person name="Zwiers L.-H."/>
            <person name="Turgeon B."/>
            <person name="Goodwin S."/>
            <person name="Spatafora J."/>
            <person name="Crous P."/>
            <person name="Grigoriev I."/>
        </authorList>
    </citation>
    <scope>NUCLEOTIDE SEQUENCE</scope>
    <source>
        <strain evidence="5">CBS 269.34</strain>
    </source>
</reference>
<feature type="compositionally biased region" description="Basic residues" evidence="3">
    <location>
        <begin position="193"/>
        <end position="202"/>
    </location>
</feature>
<dbReference type="GO" id="GO:0000398">
    <property type="term" value="P:mRNA splicing, via spliceosome"/>
    <property type="evidence" value="ECO:0007669"/>
    <property type="project" value="TreeGrafter"/>
</dbReference>
<dbReference type="GO" id="GO:0005654">
    <property type="term" value="C:nucleoplasm"/>
    <property type="evidence" value="ECO:0007669"/>
    <property type="project" value="TreeGrafter"/>
</dbReference>
<evidence type="ECO:0000256" key="1">
    <source>
        <dbReference type="ARBA" id="ARBA00022884"/>
    </source>
</evidence>
<feature type="compositionally biased region" description="Low complexity" evidence="3">
    <location>
        <begin position="147"/>
        <end position="156"/>
    </location>
</feature>
<dbReference type="GO" id="GO:0003723">
    <property type="term" value="F:RNA binding"/>
    <property type="evidence" value="ECO:0007669"/>
    <property type="project" value="UniProtKB-UniRule"/>
</dbReference>
<dbReference type="PANTHER" id="PTHR15481">
    <property type="entry name" value="RIBONUCLEIC ACID BINDING PROTEIN S1"/>
    <property type="match status" value="1"/>
</dbReference>
<organism evidence="5 6">
    <name type="scientific">Lophium mytilinum</name>
    <dbReference type="NCBI Taxonomy" id="390894"/>
    <lineage>
        <taxon>Eukaryota</taxon>
        <taxon>Fungi</taxon>
        <taxon>Dikarya</taxon>
        <taxon>Ascomycota</taxon>
        <taxon>Pezizomycotina</taxon>
        <taxon>Dothideomycetes</taxon>
        <taxon>Pleosporomycetidae</taxon>
        <taxon>Mytilinidiales</taxon>
        <taxon>Mytilinidiaceae</taxon>
        <taxon>Lophium</taxon>
    </lineage>
</organism>
<gene>
    <name evidence="5" type="ORF">BU16DRAFT_452991</name>
</gene>
<dbReference type="SUPFAM" id="SSF54928">
    <property type="entry name" value="RNA-binding domain, RBD"/>
    <property type="match status" value="1"/>
</dbReference>
<evidence type="ECO:0000259" key="4">
    <source>
        <dbReference type="PROSITE" id="PS50102"/>
    </source>
</evidence>
<protein>
    <recommendedName>
        <fullName evidence="4">RRM domain-containing protein</fullName>
    </recommendedName>
</protein>
<feature type="domain" description="RRM" evidence="4">
    <location>
        <begin position="1"/>
        <end position="63"/>
    </location>
</feature>
<dbReference type="Proteomes" id="UP000799750">
    <property type="component" value="Unassembled WGS sequence"/>
</dbReference>
<dbReference type="AlphaFoldDB" id="A0A6A6R8B6"/>
<dbReference type="InterPro" id="IPR000504">
    <property type="entry name" value="RRM_dom"/>
</dbReference>
<keyword evidence="6" id="KW-1185">Reference proteome</keyword>